<evidence type="ECO:0000313" key="3">
    <source>
        <dbReference type="Proteomes" id="UP000019384"/>
    </source>
</evidence>
<feature type="compositionally biased region" description="Polar residues" evidence="1">
    <location>
        <begin position="59"/>
        <end position="70"/>
    </location>
</feature>
<evidence type="ECO:0000256" key="1">
    <source>
        <dbReference type="SAM" id="MobiDB-lite"/>
    </source>
</evidence>
<protein>
    <submittedName>
        <fullName evidence="2">Uncharacterized protein</fullName>
    </submittedName>
</protein>
<reference evidence="2" key="1">
    <citation type="submission" date="2013-12" db="EMBL/GenBank/DDBJ databases">
        <authorList>
            <person name="Genoscope - CEA"/>
        </authorList>
    </citation>
    <scope>NUCLEOTIDE SEQUENCE</scope>
    <source>
        <strain evidence="2">CBS 1993</strain>
    </source>
</reference>
<sequence length="133" mass="13267">MPILARGLIAVDSSALSSSSATEAYYSDLQQASFVPSATITASTLPITTSIAYVYSSGRETVSNSKKPTITSSPSLSSGKVSTSSSSASTTSSTSSAIASKSSSGASPAYNGNWKVSAMVCGLLGFGFLLGGL</sequence>
<proteinExistence type="predicted"/>
<reference evidence="2" key="2">
    <citation type="submission" date="2014-02" db="EMBL/GenBank/DDBJ databases">
        <title>Complete DNA sequence of /Kuraishia capsulata/ illustrates novel genomic features among budding yeasts (/Saccharomycotina/).</title>
        <authorList>
            <person name="Morales L."/>
            <person name="Noel B."/>
            <person name="Porcel B."/>
            <person name="Marcet-Houben M."/>
            <person name="Hullo M-F."/>
            <person name="Sacerdot C."/>
            <person name="Tekaia F."/>
            <person name="Leh-Louis V."/>
            <person name="Despons L."/>
            <person name="Khanna V."/>
            <person name="Aury J-M."/>
            <person name="Barbe V."/>
            <person name="Couloux A."/>
            <person name="Labadie K."/>
            <person name="Pelletier E."/>
            <person name="Souciet J-L."/>
            <person name="Boekhout T."/>
            <person name="Gabaldon T."/>
            <person name="Wincker P."/>
            <person name="Dujon B."/>
        </authorList>
    </citation>
    <scope>NUCLEOTIDE SEQUENCE</scope>
    <source>
        <strain evidence="2">CBS 1993</strain>
    </source>
</reference>
<name>W6MLS6_9ASCO</name>
<dbReference type="EMBL" id="HG793128">
    <property type="protein sequence ID" value="CDK27456.1"/>
    <property type="molecule type" value="Genomic_DNA"/>
</dbReference>
<feature type="region of interest" description="Disordered" evidence="1">
    <location>
        <begin position="59"/>
        <end position="108"/>
    </location>
</feature>
<accession>W6MLS6</accession>
<dbReference type="HOGENOM" id="CLU_1907022_0_0_1"/>
<feature type="compositionally biased region" description="Low complexity" evidence="1">
    <location>
        <begin position="71"/>
        <end position="108"/>
    </location>
</feature>
<dbReference type="AlphaFoldDB" id="W6MLS6"/>
<organism evidence="2 3">
    <name type="scientific">Kuraishia capsulata CBS 1993</name>
    <dbReference type="NCBI Taxonomy" id="1382522"/>
    <lineage>
        <taxon>Eukaryota</taxon>
        <taxon>Fungi</taxon>
        <taxon>Dikarya</taxon>
        <taxon>Ascomycota</taxon>
        <taxon>Saccharomycotina</taxon>
        <taxon>Pichiomycetes</taxon>
        <taxon>Pichiales</taxon>
        <taxon>Pichiaceae</taxon>
        <taxon>Kuraishia</taxon>
    </lineage>
</organism>
<keyword evidence="3" id="KW-1185">Reference proteome</keyword>
<dbReference type="Proteomes" id="UP000019384">
    <property type="component" value="Unassembled WGS sequence"/>
</dbReference>
<gene>
    <name evidence="2" type="ORF">KUCA_T00003434001</name>
</gene>
<dbReference type="GeneID" id="34520838"/>
<evidence type="ECO:0000313" key="2">
    <source>
        <dbReference type="EMBL" id="CDK27456.1"/>
    </source>
</evidence>
<dbReference type="RefSeq" id="XP_022459450.1">
    <property type="nucleotide sequence ID" value="XM_022601848.1"/>
</dbReference>